<feature type="compositionally biased region" description="Polar residues" evidence="1">
    <location>
        <begin position="214"/>
        <end position="224"/>
    </location>
</feature>
<evidence type="ECO:0000313" key="2">
    <source>
        <dbReference type="EMBL" id="PQQ04739.1"/>
    </source>
</evidence>
<feature type="compositionally biased region" description="Basic residues" evidence="1">
    <location>
        <begin position="62"/>
        <end position="71"/>
    </location>
</feature>
<feature type="compositionally biased region" description="Polar residues" evidence="1">
    <location>
        <begin position="194"/>
        <end position="204"/>
    </location>
</feature>
<proteinExistence type="predicted"/>
<feature type="region of interest" description="Disordered" evidence="1">
    <location>
        <begin position="26"/>
        <end position="304"/>
    </location>
</feature>
<feature type="compositionally biased region" description="Basic residues" evidence="1">
    <location>
        <begin position="36"/>
        <end position="48"/>
    </location>
</feature>
<gene>
    <name evidence="2" type="ORF">Pyn_10634</name>
</gene>
<protein>
    <submittedName>
        <fullName evidence="2">Putative mediator of RNA polymerase II transcription subunit 26</fullName>
    </submittedName>
</protein>
<accession>A0A314YHY0</accession>
<dbReference type="Proteomes" id="UP000250321">
    <property type="component" value="Unassembled WGS sequence"/>
</dbReference>
<feature type="compositionally biased region" description="Basic and acidic residues" evidence="1">
    <location>
        <begin position="49"/>
        <end position="61"/>
    </location>
</feature>
<name>A0A314YHY0_PRUYE</name>
<comment type="caution">
    <text evidence="2">The sequence shown here is derived from an EMBL/GenBank/DDBJ whole genome shotgun (WGS) entry which is preliminary data.</text>
</comment>
<dbReference type="STRING" id="2094558.A0A314YHY0"/>
<evidence type="ECO:0000313" key="3">
    <source>
        <dbReference type="Proteomes" id="UP000250321"/>
    </source>
</evidence>
<feature type="compositionally biased region" description="Polar residues" evidence="1">
    <location>
        <begin position="294"/>
        <end position="304"/>
    </location>
</feature>
<feature type="compositionally biased region" description="Polar residues" evidence="1">
    <location>
        <begin position="274"/>
        <end position="284"/>
    </location>
</feature>
<feature type="compositionally biased region" description="Basic and acidic residues" evidence="1">
    <location>
        <begin position="72"/>
        <end position="106"/>
    </location>
</feature>
<feature type="compositionally biased region" description="Polar residues" evidence="1">
    <location>
        <begin position="108"/>
        <end position="128"/>
    </location>
</feature>
<feature type="region of interest" description="Disordered" evidence="1">
    <location>
        <begin position="340"/>
        <end position="359"/>
    </location>
</feature>
<feature type="compositionally biased region" description="Polar residues" evidence="1">
    <location>
        <begin position="234"/>
        <end position="244"/>
    </location>
</feature>
<feature type="compositionally biased region" description="Polar residues" evidence="1">
    <location>
        <begin position="254"/>
        <end position="264"/>
    </location>
</feature>
<dbReference type="PANTHER" id="PTHR34660:SF9">
    <property type="entry name" value="DNA BINDING PROTEIN"/>
    <property type="match status" value="1"/>
</dbReference>
<keyword evidence="3" id="KW-1185">Reference proteome</keyword>
<feature type="compositionally biased region" description="Low complexity" evidence="1">
    <location>
        <begin position="172"/>
        <end position="185"/>
    </location>
</feature>
<organism evidence="2 3">
    <name type="scientific">Prunus yedoensis var. nudiflora</name>
    <dbReference type="NCBI Taxonomy" id="2094558"/>
    <lineage>
        <taxon>Eukaryota</taxon>
        <taxon>Viridiplantae</taxon>
        <taxon>Streptophyta</taxon>
        <taxon>Embryophyta</taxon>
        <taxon>Tracheophyta</taxon>
        <taxon>Spermatophyta</taxon>
        <taxon>Magnoliopsida</taxon>
        <taxon>eudicotyledons</taxon>
        <taxon>Gunneridae</taxon>
        <taxon>Pentapetalae</taxon>
        <taxon>rosids</taxon>
        <taxon>fabids</taxon>
        <taxon>Rosales</taxon>
        <taxon>Rosaceae</taxon>
        <taxon>Amygdaloideae</taxon>
        <taxon>Amygdaleae</taxon>
        <taxon>Prunus</taxon>
    </lineage>
</organism>
<sequence length="459" mass="52867">MSRCFPYPPPGYVKKGINDEALIESIKLQREDGKAKKEKKREKKREKKEKKARENGKLENKKHGHKKRHKDERHQEDEKGRDYGKKRKHETENLDKSSLTEEHEHPVGSQNSSDSTVNSNKRQKQNSYPDGRHNSASIFRIRLPLQRHKDPEVLPREEQPCQLPIQKHKDPQVLPSQEQPSLLSLQRHKDPQVLPSQEQPSRLSLQRHKDPQVLPSQEQPSRLSLQRRKDPQVLPSQEQPSRLSLQRHKDPQVLPSQEQPSRLSLQRHKGPQVLPSQEQPSRLSLQRHKDPQVLPSQEQPSRLSLQRHKDLQVLPSQEQPCSASGRTDNAFVQGMHEAASRQGRDEGQHTCCTSGNSGKEVPVRLGKEKLRTTGSASLSMTSKYRELIENWDQPPLLQSLPMDVDDQGWLFETKQNRSCRADEQIVVSDRLSYGDSASWPRARQLPEADIYALPFTVLF</sequence>
<dbReference type="EMBL" id="PJQY01001201">
    <property type="protein sequence ID" value="PQQ04739.1"/>
    <property type="molecule type" value="Genomic_DNA"/>
</dbReference>
<dbReference type="OrthoDB" id="778084at2759"/>
<reference evidence="2 3" key="1">
    <citation type="submission" date="2018-02" db="EMBL/GenBank/DDBJ databases">
        <title>Draft genome of wild Prunus yedoensis var. nudiflora.</title>
        <authorList>
            <person name="Baek S."/>
            <person name="Kim J.-H."/>
            <person name="Choi K."/>
            <person name="Kim G.-B."/>
            <person name="Cho A."/>
            <person name="Jang H."/>
            <person name="Shin C.-H."/>
            <person name="Yu H.-J."/>
            <person name="Mun J.-H."/>
        </authorList>
    </citation>
    <scope>NUCLEOTIDE SEQUENCE [LARGE SCALE GENOMIC DNA]</scope>
    <source>
        <strain evidence="3">cv. Jeju island</strain>
        <tissue evidence="2">Leaf</tissue>
    </source>
</reference>
<evidence type="ECO:0000256" key="1">
    <source>
        <dbReference type="SAM" id="MobiDB-lite"/>
    </source>
</evidence>
<dbReference type="AlphaFoldDB" id="A0A314YHY0"/>
<feature type="compositionally biased region" description="Basic and acidic residues" evidence="1">
    <location>
        <begin position="147"/>
        <end position="159"/>
    </location>
</feature>
<dbReference type="PANTHER" id="PTHR34660">
    <property type="entry name" value="MYB-LIKE PROTEIN X"/>
    <property type="match status" value="1"/>
</dbReference>